<dbReference type="Pfam" id="PF02958">
    <property type="entry name" value="EcKL"/>
    <property type="match status" value="4"/>
</dbReference>
<reference evidence="2 3" key="1">
    <citation type="journal article" date="2017" name="G3 (Bethesda)">
        <title>The Physical Genome Mapping of Anopheles albimanus Corrected Scaffold Misassemblies and Identified Interarm Rearrangements in Genus Anopheles.</title>
        <authorList>
            <person name="Artemov G.N."/>
            <person name="Peery A.N."/>
            <person name="Jiang X."/>
            <person name="Tu Z."/>
            <person name="Stegniy V.N."/>
            <person name="Sharakhova M.V."/>
            <person name="Sharakhov I.V."/>
        </authorList>
    </citation>
    <scope>NUCLEOTIDE SEQUENCE [LARGE SCALE GENOMIC DNA]</scope>
    <source>
        <strain evidence="2 3">ALBI9_A</strain>
    </source>
</reference>
<evidence type="ECO:0000313" key="2">
    <source>
        <dbReference type="EnsemblMetazoa" id="AALB002486-PA"/>
    </source>
</evidence>
<name>A0A182F7M7_ANOAL</name>
<keyword evidence="3" id="KW-1185">Reference proteome</keyword>
<reference evidence="2" key="2">
    <citation type="submission" date="2022-08" db="UniProtKB">
        <authorList>
            <consortium name="EnsemblMetazoa"/>
        </authorList>
    </citation>
    <scope>IDENTIFICATION</scope>
    <source>
        <strain evidence="2">STECLA/ALBI9_A</strain>
    </source>
</reference>
<evidence type="ECO:0000259" key="1">
    <source>
        <dbReference type="SMART" id="SM00587"/>
    </source>
</evidence>
<protein>
    <recommendedName>
        <fullName evidence="1">CHK kinase-like domain-containing protein</fullName>
    </recommendedName>
</protein>
<evidence type="ECO:0000313" key="3">
    <source>
        <dbReference type="Proteomes" id="UP000069272"/>
    </source>
</evidence>
<proteinExistence type="predicted"/>
<feature type="domain" description="CHK kinase-like" evidence="1">
    <location>
        <begin position="930"/>
        <end position="1126"/>
    </location>
</feature>
<feature type="domain" description="CHK kinase-like" evidence="1">
    <location>
        <begin position="134"/>
        <end position="327"/>
    </location>
</feature>
<dbReference type="VEuPathDB" id="VectorBase:AALB20_034547"/>
<dbReference type="InterPro" id="IPR004119">
    <property type="entry name" value="EcKL"/>
</dbReference>
<dbReference type="VEuPathDB" id="VectorBase:AALB017316"/>
<dbReference type="InterPro" id="IPR011009">
    <property type="entry name" value="Kinase-like_dom_sf"/>
</dbReference>
<dbReference type="VEuPathDB" id="VectorBase:AALB002490"/>
<dbReference type="VEuPathDB" id="VectorBase:AALB017314"/>
<dbReference type="Gene3D" id="3.90.1200.10">
    <property type="match status" value="4"/>
</dbReference>
<dbReference type="VEuPathDB" id="VectorBase:AALB20_031298"/>
<dbReference type="VEuPathDB" id="VectorBase:AALB20_028682"/>
<organism evidence="2 3">
    <name type="scientific">Anopheles albimanus</name>
    <name type="common">New world malaria mosquito</name>
    <dbReference type="NCBI Taxonomy" id="7167"/>
    <lineage>
        <taxon>Eukaryota</taxon>
        <taxon>Metazoa</taxon>
        <taxon>Ecdysozoa</taxon>
        <taxon>Arthropoda</taxon>
        <taxon>Hexapoda</taxon>
        <taxon>Insecta</taxon>
        <taxon>Pterygota</taxon>
        <taxon>Neoptera</taxon>
        <taxon>Endopterygota</taxon>
        <taxon>Diptera</taxon>
        <taxon>Nematocera</taxon>
        <taxon>Culicoidea</taxon>
        <taxon>Culicidae</taxon>
        <taxon>Anophelinae</taxon>
        <taxon>Anopheles</taxon>
    </lineage>
</organism>
<dbReference type="Proteomes" id="UP000069272">
    <property type="component" value="Chromosome 2R"/>
</dbReference>
<dbReference type="PANTHER" id="PTHR11012:SF6">
    <property type="entry name" value="CHK DOMAIN OV1-RELATED"/>
    <property type="match status" value="1"/>
</dbReference>
<dbReference type="EnsemblMetazoa" id="AALB002486-RA">
    <property type="protein sequence ID" value="AALB002486-PA"/>
    <property type="gene ID" value="AALB002486"/>
</dbReference>
<dbReference type="SMART" id="SM00587">
    <property type="entry name" value="CHK"/>
    <property type="match status" value="4"/>
</dbReference>
<dbReference type="InterPro" id="IPR015897">
    <property type="entry name" value="CHK_kinase-like"/>
</dbReference>
<dbReference type="SUPFAM" id="SSF56112">
    <property type="entry name" value="Protein kinase-like (PK-like)"/>
    <property type="match status" value="4"/>
</dbReference>
<accession>A0A182F7M7</accession>
<sequence length="1608" mass="185645">MTFAAAPVPDWITKEFFVDVITTKLARPDSEFQIIDLNVKPATESGDNYASVLYRVQVTVEVQGSPVTVPLIVKALPKFGIADELIQSMNLFPRETGMYGQVLPALEKLYADRGRPVTFGPRCLKLCSEPTAVIVLEDLRERDFRMANRRQGLDMEHSRMMLGRLAQFHAASAVYCEQNGPYDDKFQEATFAEKGRAMHEQFQKLQSDFMYMIFSNWSDRGKYFAEIMKHWGMDMFDVMVRRMRASAHRFNVLNHGDAWCNNILFHYDENKALDEIALIDFQLSFWCTPAVDLLYFMFTSVNGEERFPQMDTLLHCYHENLVRELTFLGYCGEIPTLSQLHSDVITHHMYAFIISFSILPICLLEKTDDASMDLMMDAGDAGIQFKLKLYNNPAFVKQMEQIMEFFYNMGTFDILQLGTQAPLDVECDASVQLPLWLSKDFITDIVASKFGEPIGERRIIRSIYTKAATEKNSNTAPALYAVKVNLLRQDAGTEETVSLIVKAPPKGHLAAYERNRNNYVREQQVYELLLPAFEQFYRDKGEPVVLGARYHKPGVVLPVSVVVLEDLSASGYRKVFNRQDGLDKQHTEVVLDQLAKFHAASAVYRAAGGQLPRELTEGCCVLELAQVTDERFSPAVTTLLNEMQDWDFAAEYVEKLEVAFGHVCSSLLDTSTIDAKTFTVLNHGKASLNDMLFTYEGSEVKRVAFIDYQHAAWGSPAFDLVQLLFSSVHLDLKLSDQAYFLRFYQERLVRNLRLLRYPKPLPTLQQLHIDFNERLFAAVKTVLIDLPILLAEPALEVANAPAGVEAKEQADPQEENPEASTPEMDFVRLLSYNVTLATKKGDNYASEMYRVTVQYETPTKERTQRNIILKVMPSGEIQQKVMEENSIYPREIVIYRDILPRIYRLLRSIGDETLISPICLATVSTPKQMLIFEDAREQHFQLIDRRLGLDLEHTLLIAEKLAKLHACSRVVYESEPELFELTLEGCISDDPNKQTYLPYYRRCVQQVIRLVRVWNKTEDWVEILEKLVQLEHNIIPYGCDVYRREEESFNVLNHNDIWINNMLFRYGAKGRLEDARLLDYQLSFFGSPGVDLNFFLYGSVHPEVRSKHLSLLLKAYHTTLRQTLERLSYRERIPSLPDMHVEVIRKGFHRVNATFQMLPIAMMENTEEAEMDLLLAEGEQGEAARRELFDNPRYITILKEVLPDWLTVVYVEKILRRAYGDPSVKVEQLQTGYAVPKGDNFASIIYRIRVTYHSKHENETTRTFIVKGMISEGMAGEKLRQYDVQRKEMDVYQFVIPELKRMMSAIGDCSMLYPCALAVDRKREVIFFKDLTPAGYTMADRTKGMDMVHMKLALKLMAKLHAGSIKLHERDANIFDPYTTGIVTRQTDAFHPMFTQIFDALTNEMRQWGPEWQQYHLKLQKLRPNFMEYCLRVFDNDPNSDDLCVFVHSDLWVNNLLFKYDSTGTPVDAVLLDFQYCCYGTPMIDFCYLFYTSARDNIRQTCFDELLQFYHGELVDCARRLECHRKLPTLYQFQQQSLRKLFYGTVYFVVVKIHMNENTENADFEALMGDDERAKCYKQTIVSNINYGSILRGLLPQFDRKGLLDELF</sequence>
<feature type="domain" description="CHK kinase-like" evidence="1">
    <location>
        <begin position="562"/>
        <end position="754"/>
    </location>
</feature>
<feature type="domain" description="CHK kinase-like" evidence="1">
    <location>
        <begin position="1326"/>
        <end position="1520"/>
    </location>
</feature>
<dbReference type="PANTHER" id="PTHR11012">
    <property type="entry name" value="PROTEIN KINASE-LIKE DOMAIN-CONTAINING"/>
    <property type="match status" value="1"/>
</dbReference>